<protein>
    <recommendedName>
        <fullName evidence="3">HEXXH motif domain-containing protein</fullName>
    </recommendedName>
</protein>
<dbReference type="EMBL" id="NHZO01000162">
    <property type="protein sequence ID" value="PHQ48506.1"/>
    <property type="molecule type" value="Genomic_DNA"/>
</dbReference>
<evidence type="ECO:0000313" key="2">
    <source>
        <dbReference type="Proteomes" id="UP000222531"/>
    </source>
</evidence>
<reference evidence="1 2" key="1">
    <citation type="journal article" date="2017" name="Biochemistry">
        <title>Identification of the Biosynthetic Pathway for the Antibiotic Bicyclomycin.</title>
        <authorList>
            <person name="Patteson J."/>
            <person name="Cai W."/>
            <person name="Johnson R.A."/>
            <person name="Santa Maria K."/>
            <person name="Li B."/>
        </authorList>
    </citation>
    <scope>NUCLEOTIDE SEQUENCE [LARGE SCALE GENOMIC DNA]</scope>
    <source>
        <strain evidence="1 2">ATCC 21532</strain>
    </source>
</reference>
<dbReference type="RefSeq" id="WP_099202120.1">
    <property type="nucleotide sequence ID" value="NZ_NHZO01000162.1"/>
</dbReference>
<dbReference type="OrthoDB" id="6026908at2"/>
<proteinExistence type="predicted"/>
<organism evidence="1 2">
    <name type="scientific">Streptomyces cinnamoneus</name>
    <name type="common">Streptoverticillium cinnamoneum</name>
    <dbReference type="NCBI Taxonomy" id="53446"/>
    <lineage>
        <taxon>Bacteria</taxon>
        <taxon>Bacillati</taxon>
        <taxon>Actinomycetota</taxon>
        <taxon>Actinomycetes</taxon>
        <taxon>Kitasatosporales</taxon>
        <taxon>Streptomycetaceae</taxon>
        <taxon>Streptomyces</taxon>
        <taxon>Streptomyces cinnamoneus group</taxon>
    </lineage>
</organism>
<evidence type="ECO:0000313" key="1">
    <source>
        <dbReference type="EMBL" id="PHQ48506.1"/>
    </source>
</evidence>
<accession>A0A2G1XBA9</accession>
<name>A0A2G1XBA9_STRCJ</name>
<comment type="caution">
    <text evidence="1">The sequence shown here is derived from an EMBL/GenBank/DDBJ whole genome shotgun (WGS) entry which is preliminary data.</text>
</comment>
<evidence type="ECO:0008006" key="3">
    <source>
        <dbReference type="Google" id="ProtNLM"/>
    </source>
</evidence>
<dbReference type="Proteomes" id="UP000222531">
    <property type="component" value="Unassembled WGS sequence"/>
</dbReference>
<sequence>MEVDRRLGADDAFLSDPSGMDAVLARGRPFGDSGYLREQTQAAFTFRLEKMAAFLPVARPLLTALERAGEPARYRVLGDPLVRYALQQLLTRFVTGRRAALAFEVCEAVLAETAHRLTAGATSGPLRDGSPEARHVGDASRTPWIWGEGPRDDMCARAFRHVVAHEYGGAPCAPSAGDVVMLRKATRLLGEILPETSRSALGHAHVVGVTPGVGAWRGKSSSSQFRLAGAVFLNRRMFRNPWWVAEALLHECLHQKLYDFRHAHSLLARDARGTGGGTAGGLLDELRKVVALWNSPGLEAGNLWDAQRAVAAFHVYVHVALFSTLAERRAPELRAVYGPPDAPCAMTPSRTAFERAHYLGEGLRSVCWAELGPAGRRMVDWLSSVLGAVDPAPPPPGSSLHLLLDRYLAEARRIEKVPPAGALVQRLAALREAEVDSTRAVLTGLGAQEQLDVLGCVPAQPSAQDEGAAFAETRRLIADTLLRLAPDGYSLNSLCPAARVPPDEMVRQMVEASSRELAVAGGLA</sequence>
<keyword evidence="2" id="KW-1185">Reference proteome</keyword>
<gene>
    <name evidence="1" type="ORF">BLA24_29565</name>
</gene>
<dbReference type="AlphaFoldDB" id="A0A2G1XBA9"/>